<dbReference type="EMBL" id="CP058529">
    <property type="protein sequence ID" value="QLG27995.1"/>
    <property type="molecule type" value="Genomic_DNA"/>
</dbReference>
<evidence type="ECO:0000259" key="7">
    <source>
        <dbReference type="Pfam" id="PF04138"/>
    </source>
</evidence>
<protein>
    <submittedName>
        <fullName evidence="8">GtrA family protein</fullName>
    </submittedName>
</protein>
<keyword evidence="4 6" id="KW-1133">Transmembrane helix</keyword>
<evidence type="ECO:0000313" key="9">
    <source>
        <dbReference type="Proteomes" id="UP000509750"/>
    </source>
</evidence>
<gene>
    <name evidence="8" type="ORF">HUG10_10705</name>
</gene>
<reference evidence="8 9" key="1">
    <citation type="submission" date="2020-07" db="EMBL/GenBank/DDBJ databases">
        <title>Gai3-2, isolated from salt lake.</title>
        <authorList>
            <person name="Cui H."/>
            <person name="Shi X."/>
        </authorList>
    </citation>
    <scope>NUCLEOTIDE SEQUENCE [LARGE SCALE GENOMIC DNA]</scope>
    <source>
        <strain evidence="8 9">Gai3-2</strain>
    </source>
</reference>
<evidence type="ECO:0000256" key="3">
    <source>
        <dbReference type="ARBA" id="ARBA00022692"/>
    </source>
</evidence>
<feature type="transmembrane region" description="Helical" evidence="6">
    <location>
        <begin position="43"/>
        <end position="63"/>
    </location>
</feature>
<evidence type="ECO:0000256" key="1">
    <source>
        <dbReference type="ARBA" id="ARBA00004141"/>
    </source>
</evidence>
<evidence type="ECO:0000256" key="5">
    <source>
        <dbReference type="ARBA" id="ARBA00023136"/>
    </source>
</evidence>
<dbReference type="PANTHER" id="PTHR38459">
    <property type="entry name" value="PROPHAGE BACTOPRENOL-LINKED GLUCOSE TRANSLOCASE HOMOLOG"/>
    <property type="match status" value="1"/>
</dbReference>
<evidence type="ECO:0000256" key="2">
    <source>
        <dbReference type="ARBA" id="ARBA00009399"/>
    </source>
</evidence>
<dbReference type="GeneID" id="56029308"/>
<dbReference type="AlphaFoldDB" id="A0A7D5KM40"/>
<feature type="transmembrane region" description="Helical" evidence="6">
    <location>
        <begin position="111"/>
        <end position="131"/>
    </location>
</feature>
<dbReference type="OrthoDB" id="198107at2157"/>
<organism evidence="8 9">
    <name type="scientific">Halorarum halophilum</name>
    <dbReference type="NCBI Taxonomy" id="2743090"/>
    <lineage>
        <taxon>Archaea</taxon>
        <taxon>Methanobacteriati</taxon>
        <taxon>Methanobacteriota</taxon>
        <taxon>Stenosarchaea group</taxon>
        <taxon>Halobacteria</taxon>
        <taxon>Halobacteriales</taxon>
        <taxon>Haloferacaceae</taxon>
        <taxon>Halorarum</taxon>
    </lineage>
</organism>
<dbReference type="InterPro" id="IPR051401">
    <property type="entry name" value="GtrA_CellWall_Glycosyl"/>
</dbReference>
<dbReference type="KEGG" id="halg:HUG10_10705"/>
<evidence type="ECO:0000313" key="8">
    <source>
        <dbReference type="EMBL" id="QLG27995.1"/>
    </source>
</evidence>
<name>A0A7D5KM40_9EURY</name>
<comment type="similarity">
    <text evidence="2">Belongs to the GtrA family.</text>
</comment>
<evidence type="ECO:0000256" key="4">
    <source>
        <dbReference type="ARBA" id="ARBA00022989"/>
    </source>
</evidence>
<dbReference type="RefSeq" id="WP_179169570.1">
    <property type="nucleotide sequence ID" value="NZ_CP058529.1"/>
</dbReference>
<sequence length="138" mass="14957">MATPTTSVNGTTTGRLARFVTVGTGAAAVQTGLLWSFVELGRINYLVAAAVSIEITILLQYVVNNAWTFSASRHTGRSDFLRGLVRTNVVRGSAIPIQLGLLAAFVQWVGLVYVVANIGAILISGIYRYLLDARWTWK</sequence>
<keyword evidence="5 6" id="KW-0472">Membrane</keyword>
<dbReference type="InterPro" id="IPR007267">
    <property type="entry name" value="GtrA_DPMS_TM"/>
</dbReference>
<evidence type="ECO:0000256" key="6">
    <source>
        <dbReference type="SAM" id="Phobius"/>
    </source>
</evidence>
<accession>A0A7D5KM40</accession>
<dbReference type="GO" id="GO:0005886">
    <property type="term" value="C:plasma membrane"/>
    <property type="evidence" value="ECO:0007669"/>
    <property type="project" value="TreeGrafter"/>
</dbReference>
<dbReference type="PANTHER" id="PTHR38459:SF1">
    <property type="entry name" value="PROPHAGE BACTOPRENOL-LINKED GLUCOSE TRANSLOCASE HOMOLOG"/>
    <property type="match status" value="1"/>
</dbReference>
<keyword evidence="9" id="KW-1185">Reference proteome</keyword>
<proteinExistence type="inferred from homology"/>
<dbReference type="GO" id="GO:0000271">
    <property type="term" value="P:polysaccharide biosynthetic process"/>
    <property type="evidence" value="ECO:0007669"/>
    <property type="project" value="InterPro"/>
</dbReference>
<keyword evidence="3 6" id="KW-0812">Transmembrane</keyword>
<feature type="transmembrane region" description="Helical" evidence="6">
    <location>
        <begin position="16"/>
        <end position="37"/>
    </location>
</feature>
<feature type="domain" description="GtrA/DPMS transmembrane" evidence="7">
    <location>
        <begin position="18"/>
        <end position="137"/>
    </location>
</feature>
<dbReference type="Pfam" id="PF04138">
    <property type="entry name" value="GtrA_DPMS_TM"/>
    <property type="match status" value="1"/>
</dbReference>
<comment type="subcellular location">
    <subcellularLocation>
        <location evidence="1">Membrane</location>
        <topology evidence="1">Multi-pass membrane protein</topology>
    </subcellularLocation>
</comment>
<dbReference type="Proteomes" id="UP000509750">
    <property type="component" value="Chromosome"/>
</dbReference>